<dbReference type="RefSeq" id="WP_184177501.1">
    <property type="nucleotide sequence ID" value="NZ_JACHGF010000009.1"/>
</dbReference>
<dbReference type="Gene3D" id="3.30.750.44">
    <property type="match status" value="1"/>
</dbReference>
<protein>
    <submittedName>
        <fullName evidence="2">C-terminal processing protease CtpA/Prc</fullName>
    </submittedName>
</protein>
<dbReference type="PANTHER" id="PTHR32060:SF30">
    <property type="entry name" value="CARBOXY-TERMINAL PROCESSING PROTEASE CTPA"/>
    <property type="match status" value="1"/>
</dbReference>
<sequence length="735" mass="83511">MKKILTLLLIIATLSGQSQQLEKYNLGFENQTNKGNLPDGWIKWGNYDLTVDSLSHSGKKAAKITSNETGSSFGSIAYKIPANYTGTTIKLEGYMKIKNVEKGFAGLLLRVDGNGSALAFDNMQNQNIAGTIDWQKYSITLKYPAAAENIFIAGILSGKGEAWFDDFTLTIDGKDVQTLNEVKKELPKAQLDKEFDQGSLMKFPDLTTQKIENLVLLGRVWGFLKYYHPEIAKGNYNWDYELFRFLPKYIEVTNDKQRNDFIIKWIASLGELKKCLECKQTAENAILKPDLKWIDSQGEDLKNTLLNVYNNRSQGKHYYIELAPNVGNPDFKNENAYSSMPYPDEGFRLLSLFRYWNMINYFFPYKNLMDKDWDIKLREYIPIFLNAKNELEYEFATLQIIGDIQDTHANLWEGANKVNEWKGKYYPPIHVLFIEEKLVITDYYNTELKDKIGLKIGDIITKINGIIIEQIIKEKSRYYPASNTPTQLRDISADILRSNSNEIEVTFISEKSDNQTTKLKLYPKDSLDIYHWYRKSNDKSFKILDNNIGYITLQTIKEGDIPEIKDTFKDTKGIIIDIRNYPSYFVPFSLGSYFVSSPTPFVKFTTGNIDNPGEFTFTKNLEIPSQGKTYKGKLVVLLNELSQSQAEYTAMAFKAGANTTIIGSTTAGADGNISTILLPGGLRTMISGIGVYYPNGQETQRVGIVPDIEVKPTVEGIRAGKDELLEKAIEVIIKE</sequence>
<evidence type="ECO:0000313" key="3">
    <source>
        <dbReference type="Proteomes" id="UP000557307"/>
    </source>
</evidence>
<dbReference type="AlphaFoldDB" id="A0A840TXV4"/>
<dbReference type="InterPro" id="IPR005151">
    <property type="entry name" value="Tail-specific_protease"/>
</dbReference>
<reference evidence="2 3" key="1">
    <citation type="submission" date="2020-08" db="EMBL/GenBank/DDBJ databases">
        <title>Genomic Encyclopedia of Type Strains, Phase IV (KMG-IV): sequencing the most valuable type-strain genomes for metagenomic binning, comparative biology and taxonomic classification.</title>
        <authorList>
            <person name="Goeker M."/>
        </authorList>
    </citation>
    <scope>NUCLEOTIDE SEQUENCE [LARGE SCALE GENOMIC DNA]</scope>
    <source>
        <strain evidence="2 3">DSM 105074</strain>
    </source>
</reference>
<dbReference type="SMART" id="SM00245">
    <property type="entry name" value="TSPc"/>
    <property type="match status" value="1"/>
</dbReference>
<dbReference type="Gene3D" id="3.90.226.10">
    <property type="entry name" value="2-enoyl-CoA Hydratase, Chain A, domain 1"/>
    <property type="match status" value="1"/>
</dbReference>
<organism evidence="2 3">
    <name type="scientific">Rhabdobacter roseus</name>
    <dbReference type="NCBI Taxonomy" id="1655419"/>
    <lineage>
        <taxon>Bacteria</taxon>
        <taxon>Pseudomonadati</taxon>
        <taxon>Bacteroidota</taxon>
        <taxon>Cytophagia</taxon>
        <taxon>Cytophagales</taxon>
        <taxon>Cytophagaceae</taxon>
        <taxon>Rhabdobacter</taxon>
    </lineage>
</organism>
<dbReference type="EMBL" id="JACHGF010000009">
    <property type="protein sequence ID" value="MBB5286407.1"/>
    <property type="molecule type" value="Genomic_DNA"/>
</dbReference>
<dbReference type="GO" id="GO:0008236">
    <property type="term" value="F:serine-type peptidase activity"/>
    <property type="evidence" value="ECO:0007669"/>
    <property type="project" value="InterPro"/>
</dbReference>
<dbReference type="PANTHER" id="PTHR32060">
    <property type="entry name" value="TAIL-SPECIFIC PROTEASE"/>
    <property type="match status" value="1"/>
</dbReference>
<dbReference type="Proteomes" id="UP000557307">
    <property type="component" value="Unassembled WGS sequence"/>
</dbReference>
<dbReference type="CDD" id="cd07562">
    <property type="entry name" value="Peptidase_S41_TRI"/>
    <property type="match status" value="1"/>
</dbReference>
<dbReference type="GO" id="GO:0004175">
    <property type="term" value="F:endopeptidase activity"/>
    <property type="evidence" value="ECO:0007669"/>
    <property type="project" value="TreeGrafter"/>
</dbReference>
<dbReference type="Gene3D" id="2.30.42.10">
    <property type="match status" value="1"/>
</dbReference>
<keyword evidence="2" id="KW-0378">Hydrolase</keyword>
<dbReference type="SUPFAM" id="SSF52096">
    <property type="entry name" value="ClpP/crotonase"/>
    <property type="match status" value="1"/>
</dbReference>
<dbReference type="GO" id="GO:0007165">
    <property type="term" value="P:signal transduction"/>
    <property type="evidence" value="ECO:0007669"/>
    <property type="project" value="TreeGrafter"/>
</dbReference>
<gene>
    <name evidence="2" type="ORF">HNQ92_004567</name>
</gene>
<accession>A0A840TXV4</accession>
<proteinExistence type="predicted"/>
<keyword evidence="3" id="KW-1185">Reference proteome</keyword>
<keyword evidence="2" id="KW-0645">Protease</keyword>
<dbReference type="Pfam" id="PF03572">
    <property type="entry name" value="Peptidase_S41"/>
    <property type="match status" value="1"/>
</dbReference>
<dbReference type="GO" id="GO:0030288">
    <property type="term" value="C:outer membrane-bounded periplasmic space"/>
    <property type="evidence" value="ECO:0007669"/>
    <property type="project" value="TreeGrafter"/>
</dbReference>
<feature type="domain" description="Tail specific protease" evidence="1">
    <location>
        <begin position="514"/>
        <end position="711"/>
    </location>
</feature>
<comment type="caution">
    <text evidence="2">The sequence shown here is derived from an EMBL/GenBank/DDBJ whole genome shotgun (WGS) entry which is preliminary data.</text>
</comment>
<dbReference type="Gene3D" id="2.60.120.260">
    <property type="entry name" value="Galactose-binding domain-like"/>
    <property type="match status" value="1"/>
</dbReference>
<dbReference type="GO" id="GO:0006508">
    <property type="term" value="P:proteolysis"/>
    <property type="evidence" value="ECO:0007669"/>
    <property type="project" value="UniProtKB-KW"/>
</dbReference>
<dbReference type="InterPro" id="IPR029045">
    <property type="entry name" value="ClpP/crotonase-like_dom_sf"/>
</dbReference>
<evidence type="ECO:0000259" key="1">
    <source>
        <dbReference type="SMART" id="SM00245"/>
    </source>
</evidence>
<name>A0A840TXV4_9BACT</name>
<dbReference type="InterPro" id="IPR036034">
    <property type="entry name" value="PDZ_sf"/>
</dbReference>
<evidence type="ECO:0000313" key="2">
    <source>
        <dbReference type="EMBL" id="MBB5286407.1"/>
    </source>
</evidence>